<feature type="domain" description="HTH tetR-type" evidence="3">
    <location>
        <begin position="14"/>
        <end position="74"/>
    </location>
</feature>
<dbReference type="PANTHER" id="PTHR30055:SF219">
    <property type="entry name" value="TRANSCRIPTIONAL REGULATORY PROTEIN"/>
    <property type="match status" value="1"/>
</dbReference>
<comment type="caution">
    <text evidence="4">The sequence shown here is derived from an EMBL/GenBank/DDBJ whole genome shotgun (WGS) entry which is preliminary data.</text>
</comment>
<dbReference type="PROSITE" id="PS50977">
    <property type="entry name" value="HTH_TETR_2"/>
    <property type="match status" value="1"/>
</dbReference>
<dbReference type="EMBL" id="ACIM02000001">
    <property type="protein sequence ID" value="EEW97154.1"/>
    <property type="molecule type" value="Genomic_DNA"/>
</dbReference>
<dbReference type="OrthoDB" id="9789566at2"/>
<dbReference type="Pfam" id="PF00440">
    <property type="entry name" value="TetR_N"/>
    <property type="match status" value="1"/>
</dbReference>
<feature type="DNA-binding region" description="H-T-H motif" evidence="2">
    <location>
        <begin position="37"/>
        <end position="56"/>
    </location>
</feature>
<evidence type="ECO:0000313" key="4">
    <source>
        <dbReference type="EMBL" id="EEW97154.1"/>
    </source>
</evidence>
<accession>C9LNL8</accession>
<dbReference type="InterPro" id="IPR050109">
    <property type="entry name" value="HTH-type_TetR-like_transc_reg"/>
</dbReference>
<dbReference type="GO" id="GO:0000976">
    <property type="term" value="F:transcription cis-regulatory region binding"/>
    <property type="evidence" value="ECO:0007669"/>
    <property type="project" value="TreeGrafter"/>
</dbReference>
<reference evidence="4" key="1">
    <citation type="submission" date="2009-09" db="EMBL/GenBank/DDBJ databases">
        <authorList>
            <person name="Weinstock G."/>
            <person name="Sodergren E."/>
            <person name="Clifton S."/>
            <person name="Fulton L."/>
            <person name="Fulton B."/>
            <person name="Courtney L."/>
            <person name="Fronick C."/>
            <person name="Harrison M."/>
            <person name="Strong C."/>
            <person name="Farmer C."/>
            <person name="Delahaunty K."/>
            <person name="Markovic C."/>
            <person name="Hall O."/>
            <person name="Minx P."/>
            <person name="Tomlinson C."/>
            <person name="Mitreva M."/>
            <person name="Nelson J."/>
            <person name="Hou S."/>
            <person name="Wollam A."/>
            <person name="Pepin K.H."/>
            <person name="Johnson M."/>
            <person name="Bhonagiri V."/>
            <person name="Nash W.E."/>
            <person name="Warren W."/>
            <person name="Chinwalla A."/>
            <person name="Mardis E.R."/>
            <person name="Wilson R.K."/>
        </authorList>
    </citation>
    <scope>NUCLEOTIDE SEQUENCE [LARGE SCALE GENOMIC DNA]</scope>
    <source>
        <strain evidence="4">DSM 15470</strain>
    </source>
</reference>
<dbReference type="Pfam" id="PF09209">
    <property type="entry name" value="CecR_C"/>
    <property type="match status" value="1"/>
</dbReference>
<dbReference type="SUPFAM" id="SSF48498">
    <property type="entry name" value="Tetracyclin repressor-like, C-terminal domain"/>
    <property type="match status" value="1"/>
</dbReference>
<organism evidence="4 5">
    <name type="scientific">Dialister invisus DSM 15470</name>
    <dbReference type="NCBI Taxonomy" id="592028"/>
    <lineage>
        <taxon>Bacteria</taxon>
        <taxon>Bacillati</taxon>
        <taxon>Bacillota</taxon>
        <taxon>Negativicutes</taxon>
        <taxon>Veillonellales</taxon>
        <taxon>Veillonellaceae</taxon>
        <taxon>Dialister</taxon>
    </lineage>
</organism>
<dbReference type="InterPro" id="IPR009057">
    <property type="entry name" value="Homeodomain-like_sf"/>
</dbReference>
<name>C9LNL8_9FIRM</name>
<dbReference type="InterPro" id="IPR015292">
    <property type="entry name" value="Tscrpt_reg_YbiH_C"/>
</dbReference>
<evidence type="ECO:0000256" key="2">
    <source>
        <dbReference type="PROSITE-ProRule" id="PRU00335"/>
    </source>
</evidence>
<dbReference type="RefSeq" id="WP_007070087.1">
    <property type="nucleotide sequence ID" value="NZ_GG698602.1"/>
</dbReference>
<dbReference type="HOGENOM" id="CLU_069356_16_1_9"/>
<dbReference type="InterPro" id="IPR036271">
    <property type="entry name" value="Tet_transcr_reg_TetR-rel_C_sf"/>
</dbReference>
<dbReference type="GeneID" id="78277797"/>
<dbReference type="PANTHER" id="PTHR30055">
    <property type="entry name" value="HTH-TYPE TRANSCRIPTIONAL REGULATOR RUTR"/>
    <property type="match status" value="1"/>
</dbReference>
<dbReference type="eggNOG" id="COG1309">
    <property type="taxonomic scope" value="Bacteria"/>
</dbReference>
<gene>
    <name evidence="4" type="ORF">GCWU000321_01141</name>
</gene>
<evidence type="ECO:0000259" key="3">
    <source>
        <dbReference type="PROSITE" id="PS50977"/>
    </source>
</evidence>
<dbReference type="InterPro" id="IPR001647">
    <property type="entry name" value="HTH_TetR"/>
</dbReference>
<dbReference type="Proteomes" id="UP000004736">
    <property type="component" value="Unassembled WGS sequence"/>
</dbReference>
<evidence type="ECO:0000256" key="1">
    <source>
        <dbReference type="ARBA" id="ARBA00023125"/>
    </source>
</evidence>
<evidence type="ECO:0000313" key="5">
    <source>
        <dbReference type="Proteomes" id="UP000004736"/>
    </source>
</evidence>
<sequence>MKENQKNGRRMDGRETEEKIIECAGQLIAEKGFASVTSKEICRAAGVNLAAVNYHFGSRDGLYLAVLENVQQYLVGLQQLIDLYESDLAPRQKMEKLIDFLAGNAFRKNEWQISVWVREVMNPSPMLEKIFQKEALPKISVIIKIFSEYTGYTADDPRLYSGIITLAAPFAVCLLGRHHSLRREMPVHIPIETMAENIKQLALANLENLKRNKR</sequence>
<dbReference type="Gene3D" id="1.10.357.10">
    <property type="entry name" value="Tetracycline Repressor, domain 2"/>
    <property type="match status" value="1"/>
</dbReference>
<dbReference type="STRING" id="592028.GCWU000321_01141"/>
<keyword evidence="5" id="KW-1185">Reference proteome</keyword>
<proteinExistence type="predicted"/>
<protein>
    <submittedName>
        <fullName evidence="4">Transcriptional regulator, TetR family</fullName>
    </submittedName>
</protein>
<dbReference type="SUPFAM" id="SSF46689">
    <property type="entry name" value="Homeodomain-like"/>
    <property type="match status" value="1"/>
</dbReference>
<dbReference type="PRINTS" id="PR00455">
    <property type="entry name" value="HTHTETR"/>
</dbReference>
<keyword evidence="1 2" id="KW-0238">DNA-binding</keyword>
<dbReference type="GO" id="GO:0003700">
    <property type="term" value="F:DNA-binding transcription factor activity"/>
    <property type="evidence" value="ECO:0007669"/>
    <property type="project" value="TreeGrafter"/>
</dbReference>
<dbReference type="AlphaFoldDB" id="C9LNL8"/>